<comment type="caution">
    <text evidence="2">The sequence shown here is derived from an EMBL/GenBank/DDBJ whole genome shotgun (WGS) entry which is preliminary data.</text>
</comment>
<keyword evidence="3" id="KW-1185">Reference proteome</keyword>
<protein>
    <submittedName>
        <fullName evidence="2">Uncharacterized protein</fullName>
    </submittedName>
</protein>
<evidence type="ECO:0000313" key="2">
    <source>
        <dbReference type="EMBL" id="KCZ73096.1"/>
    </source>
</evidence>
<keyword evidence="1" id="KW-1133">Transmembrane helix</keyword>
<sequence length="104" mass="11078">MPGVPVPDIIELISSLSRLVIQRFSSEAQKLTSEAIGDGIADGVQKSSQRLFSIGVSIALIGTGFFLTLWGIATGIDTFFEMRGFGYVLIGILAALAGVLVYKR</sequence>
<keyword evidence="1" id="KW-0812">Transmembrane</keyword>
<dbReference type="EMBL" id="JMIY01000001">
    <property type="protein sequence ID" value="KCZ73096.1"/>
    <property type="molecule type" value="Genomic_DNA"/>
</dbReference>
<organism evidence="2 3">
    <name type="scientific">Candidatus Methanoperedens nitratireducens</name>
    <dbReference type="NCBI Taxonomy" id="1392998"/>
    <lineage>
        <taxon>Archaea</taxon>
        <taxon>Methanobacteriati</taxon>
        <taxon>Methanobacteriota</taxon>
        <taxon>Stenosarchaea group</taxon>
        <taxon>Methanomicrobia</taxon>
        <taxon>Methanosarcinales</taxon>
        <taxon>ANME-2 cluster</taxon>
        <taxon>Candidatus Methanoperedentaceae</taxon>
        <taxon>Candidatus Methanoperedens</taxon>
    </lineage>
</organism>
<evidence type="ECO:0000256" key="1">
    <source>
        <dbReference type="SAM" id="Phobius"/>
    </source>
</evidence>
<name>A0A062V1X1_9EURY</name>
<accession>A0A062V1X1</accession>
<dbReference type="AlphaFoldDB" id="A0A062V1X1"/>
<feature type="transmembrane region" description="Helical" evidence="1">
    <location>
        <begin position="84"/>
        <end position="102"/>
    </location>
</feature>
<gene>
    <name evidence="2" type="ORF">ANME2D_00155</name>
</gene>
<proteinExistence type="predicted"/>
<reference evidence="2 3" key="1">
    <citation type="journal article" date="2013" name="Nature">
        <title>Anaerobic oxidation of methane coupled to nitrate reduction in a novel archaeal lineage.</title>
        <authorList>
            <person name="Haroon M.F."/>
            <person name="Hu S."/>
            <person name="Shi Y."/>
            <person name="Imelfort M."/>
            <person name="Keller J."/>
            <person name="Hugenholtz P."/>
            <person name="Yuan Z."/>
            <person name="Tyson G.W."/>
        </authorList>
    </citation>
    <scope>NUCLEOTIDE SEQUENCE [LARGE SCALE GENOMIC DNA]</scope>
    <source>
        <strain evidence="2 3">ANME-2d</strain>
    </source>
</reference>
<feature type="transmembrane region" description="Helical" evidence="1">
    <location>
        <begin position="51"/>
        <end position="72"/>
    </location>
</feature>
<dbReference type="Proteomes" id="UP000027153">
    <property type="component" value="Unassembled WGS sequence"/>
</dbReference>
<evidence type="ECO:0000313" key="3">
    <source>
        <dbReference type="Proteomes" id="UP000027153"/>
    </source>
</evidence>
<keyword evidence="1" id="KW-0472">Membrane</keyword>